<sequence>MGLYRLVIRYGSFGSVALASLDRSLEGPATRFGGKSDSTALMLCSGLFEFPGRVPGGALVHEAT</sequence>
<evidence type="ECO:0000313" key="2">
    <source>
        <dbReference type="Proteomes" id="UP000008694"/>
    </source>
</evidence>
<proteinExistence type="predicted"/>
<reference evidence="2" key="1">
    <citation type="journal article" date="2011" name="Nat. Genet.">
        <title>The Arabidopsis lyrata genome sequence and the basis of rapid genome size change.</title>
        <authorList>
            <person name="Hu T.T."/>
            <person name="Pattyn P."/>
            <person name="Bakker E.G."/>
            <person name="Cao J."/>
            <person name="Cheng J.-F."/>
            <person name="Clark R.M."/>
            <person name="Fahlgren N."/>
            <person name="Fawcett J.A."/>
            <person name="Grimwood J."/>
            <person name="Gundlach H."/>
            <person name="Haberer G."/>
            <person name="Hollister J.D."/>
            <person name="Ossowski S."/>
            <person name="Ottilar R.P."/>
            <person name="Salamov A.A."/>
            <person name="Schneeberger K."/>
            <person name="Spannagl M."/>
            <person name="Wang X."/>
            <person name="Yang L."/>
            <person name="Nasrallah M.E."/>
            <person name="Bergelson J."/>
            <person name="Carrington J.C."/>
            <person name="Gaut B.S."/>
            <person name="Schmutz J."/>
            <person name="Mayer K.F.X."/>
            <person name="Van de Peer Y."/>
            <person name="Grigoriev I.V."/>
            <person name="Nordborg M."/>
            <person name="Weigel D."/>
            <person name="Guo Y.-L."/>
        </authorList>
    </citation>
    <scope>NUCLEOTIDE SEQUENCE [LARGE SCALE GENOMIC DNA]</scope>
    <source>
        <strain evidence="2">cv. MN47</strain>
    </source>
</reference>
<dbReference type="EMBL" id="GL348716">
    <property type="protein sequence ID" value="EFH55280.1"/>
    <property type="molecule type" value="Genomic_DNA"/>
</dbReference>
<dbReference type="Gramene" id="scaffold_401009.1">
    <property type="protein sequence ID" value="scaffold_401009.1"/>
    <property type="gene ID" value="scaffold_401009.1"/>
</dbReference>
<protein>
    <submittedName>
        <fullName evidence="1">Predicted protein</fullName>
    </submittedName>
</protein>
<gene>
    <name evidence="1" type="ORF">ARALYDRAFT_901508</name>
</gene>
<accession>D7LFF0</accession>
<keyword evidence="2" id="KW-1185">Reference proteome</keyword>
<organism evidence="2">
    <name type="scientific">Arabidopsis lyrata subsp. lyrata</name>
    <name type="common">Lyre-leaved rock-cress</name>
    <dbReference type="NCBI Taxonomy" id="81972"/>
    <lineage>
        <taxon>Eukaryota</taxon>
        <taxon>Viridiplantae</taxon>
        <taxon>Streptophyta</taxon>
        <taxon>Embryophyta</taxon>
        <taxon>Tracheophyta</taxon>
        <taxon>Spermatophyta</taxon>
        <taxon>Magnoliopsida</taxon>
        <taxon>eudicotyledons</taxon>
        <taxon>Gunneridae</taxon>
        <taxon>Pentapetalae</taxon>
        <taxon>rosids</taxon>
        <taxon>malvids</taxon>
        <taxon>Brassicales</taxon>
        <taxon>Brassicaceae</taxon>
        <taxon>Camelineae</taxon>
        <taxon>Arabidopsis</taxon>
    </lineage>
</organism>
<dbReference type="AlphaFoldDB" id="D7LFF0"/>
<name>D7LFF0_ARALL</name>
<evidence type="ECO:0000313" key="1">
    <source>
        <dbReference type="EMBL" id="EFH55280.1"/>
    </source>
</evidence>
<dbReference type="Proteomes" id="UP000008694">
    <property type="component" value="Unassembled WGS sequence"/>
</dbReference>
<dbReference type="HOGENOM" id="CLU_2870638_0_0_1"/>